<evidence type="ECO:0000256" key="6">
    <source>
        <dbReference type="ARBA" id="ARBA00023136"/>
    </source>
</evidence>
<gene>
    <name evidence="9" type="ORF">ABS642_18795</name>
</gene>
<evidence type="ECO:0000259" key="8">
    <source>
        <dbReference type="PROSITE" id="PS50928"/>
    </source>
</evidence>
<evidence type="ECO:0000256" key="3">
    <source>
        <dbReference type="ARBA" id="ARBA00022475"/>
    </source>
</evidence>
<dbReference type="InterPro" id="IPR000515">
    <property type="entry name" value="MetI-like"/>
</dbReference>
<dbReference type="Gene3D" id="1.10.3720.10">
    <property type="entry name" value="MetI-like"/>
    <property type="match status" value="1"/>
</dbReference>
<comment type="subcellular location">
    <subcellularLocation>
        <location evidence="1 7">Cell membrane</location>
        <topology evidence="1 7">Multi-pass membrane protein</topology>
    </subcellularLocation>
</comment>
<dbReference type="InterPro" id="IPR045621">
    <property type="entry name" value="BPD_transp_1_N"/>
</dbReference>
<feature type="transmembrane region" description="Helical" evidence="7">
    <location>
        <begin position="207"/>
        <end position="227"/>
    </location>
</feature>
<proteinExistence type="inferred from homology"/>
<dbReference type="EMBL" id="CP158357">
    <property type="protein sequence ID" value="XBX77939.1"/>
    <property type="molecule type" value="Genomic_DNA"/>
</dbReference>
<dbReference type="RefSeq" id="WP_350351338.1">
    <property type="nucleotide sequence ID" value="NZ_CP158357.1"/>
</dbReference>
<evidence type="ECO:0000256" key="1">
    <source>
        <dbReference type="ARBA" id="ARBA00004651"/>
    </source>
</evidence>
<dbReference type="PANTHER" id="PTHR43163:SF6">
    <property type="entry name" value="DIPEPTIDE TRANSPORT SYSTEM PERMEASE PROTEIN DPPB-RELATED"/>
    <property type="match status" value="1"/>
</dbReference>
<evidence type="ECO:0000256" key="4">
    <source>
        <dbReference type="ARBA" id="ARBA00022692"/>
    </source>
</evidence>
<accession>A0AAU7VU24</accession>
<dbReference type="GO" id="GO:0005886">
    <property type="term" value="C:plasma membrane"/>
    <property type="evidence" value="ECO:0007669"/>
    <property type="project" value="UniProtKB-SubCell"/>
</dbReference>
<keyword evidence="4 7" id="KW-0812">Transmembrane</keyword>
<feature type="transmembrane region" description="Helical" evidence="7">
    <location>
        <begin position="273"/>
        <end position="296"/>
    </location>
</feature>
<evidence type="ECO:0000256" key="7">
    <source>
        <dbReference type="RuleBase" id="RU363032"/>
    </source>
</evidence>
<dbReference type="Pfam" id="PF19300">
    <property type="entry name" value="BPD_transp_1_N"/>
    <property type="match status" value="1"/>
</dbReference>
<dbReference type="CDD" id="cd06261">
    <property type="entry name" value="TM_PBP2"/>
    <property type="match status" value="1"/>
</dbReference>
<protein>
    <submittedName>
        <fullName evidence="9">ABC transporter permease</fullName>
    </submittedName>
</protein>
<dbReference type="GO" id="GO:0055085">
    <property type="term" value="P:transmembrane transport"/>
    <property type="evidence" value="ECO:0007669"/>
    <property type="project" value="InterPro"/>
</dbReference>
<feature type="transmembrane region" description="Helical" evidence="7">
    <location>
        <begin position="129"/>
        <end position="149"/>
    </location>
</feature>
<dbReference type="PROSITE" id="PS50928">
    <property type="entry name" value="ABC_TM1"/>
    <property type="match status" value="1"/>
</dbReference>
<name>A0AAU7VU24_9MICO</name>
<dbReference type="InterPro" id="IPR035906">
    <property type="entry name" value="MetI-like_sf"/>
</dbReference>
<reference evidence="9" key="1">
    <citation type="submission" date="2024-06" db="EMBL/GenBank/DDBJ databases">
        <title>Draft genome sequence of Microbacterium sp. strain A8/3-1, isolated from Oxytropis tragacanthoides Fisch. ex DC. Root nodules in the Altai region of Russia.</title>
        <authorList>
            <person name="Sazanova A."/>
            <person name="Guro P."/>
            <person name="Kuznetsova I."/>
            <person name="Belimov A."/>
            <person name="Safronova V."/>
        </authorList>
    </citation>
    <scope>NUCLEOTIDE SEQUENCE</scope>
    <source>
        <strain evidence="9">A8/3-1</strain>
    </source>
</reference>
<evidence type="ECO:0000256" key="2">
    <source>
        <dbReference type="ARBA" id="ARBA00022448"/>
    </source>
</evidence>
<dbReference type="AlphaFoldDB" id="A0AAU7VU24"/>
<comment type="similarity">
    <text evidence="7">Belongs to the binding-protein-dependent transport system permease family.</text>
</comment>
<feature type="transmembrane region" description="Helical" evidence="7">
    <location>
        <begin position="316"/>
        <end position="337"/>
    </location>
</feature>
<feature type="domain" description="ABC transmembrane type-1" evidence="8">
    <location>
        <begin position="125"/>
        <end position="334"/>
    </location>
</feature>
<organism evidence="9">
    <name type="scientific">Microbacterium sp. A8/3-1</name>
    <dbReference type="NCBI Taxonomy" id="3160749"/>
    <lineage>
        <taxon>Bacteria</taxon>
        <taxon>Bacillati</taxon>
        <taxon>Actinomycetota</taxon>
        <taxon>Actinomycetes</taxon>
        <taxon>Micrococcales</taxon>
        <taxon>Microbacteriaceae</taxon>
        <taxon>Microbacterium</taxon>
    </lineage>
</organism>
<dbReference type="PANTHER" id="PTHR43163">
    <property type="entry name" value="DIPEPTIDE TRANSPORT SYSTEM PERMEASE PROTEIN DPPB-RELATED"/>
    <property type="match status" value="1"/>
</dbReference>
<feature type="transmembrane region" description="Helical" evidence="7">
    <location>
        <begin position="161"/>
        <end position="187"/>
    </location>
</feature>
<dbReference type="Pfam" id="PF00528">
    <property type="entry name" value="BPD_transp_1"/>
    <property type="match status" value="1"/>
</dbReference>
<keyword evidence="6 7" id="KW-0472">Membrane</keyword>
<evidence type="ECO:0000313" key="9">
    <source>
        <dbReference type="EMBL" id="XBX77939.1"/>
    </source>
</evidence>
<keyword evidence="2 7" id="KW-0813">Transport</keyword>
<feature type="transmembrane region" description="Helical" evidence="7">
    <location>
        <begin position="39"/>
        <end position="57"/>
    </location>
</feature>
<dbReference type="SUPFAM" id="SSF161098">
    <property type="entry name" value="MetI-like"/>
    <property type="match status" value="1"/>
</dbReference>
<sequence length="347" mass="36809">MTASLSPDATASAQASARRGLAVLRARHSQVPRLIGQRLLQVPLVLLVVSGLVFWLIEIVPGDPGRNALGQYATAEQVQAWNEAHGLTGPIIERYFSWLVGFVTGDWGTSLIYAAPVRDLVLERLGNSLFLGAVAFVVLVPVAFALGALQARREGSRTDRALTIGLMSLASVPEFVVGVLLLIVFSLTLGWFPIQSSISLDGPPADVLRALVLPAITLALGYLSVLARMTRTGVLETLDSQYYRTAVIKGLHGAQLTVGHVARNAVIPTVSLLGIYLGSLLGGSAIVETLFGYPGLGALLVSATVEKDIFLLESGVMVTGVVSLLALLLTDIALVLIDPRVRFEEGE</sequence>
<keyword evidence="3" id="KW-1003">Cell membrane</keyword>
<keyword evidence="5 7" id="KW-1133">Transmembrane helix</keyword>
<evidence type="ECO:0000256" key="5">
    <source>
        <dbReference type="ARBA" id="ARBA00022989"/>
    </source>
</evidence>